<evidence type="ECO:0000313" key="4">
    <source>
        <dbReference type="Proteomes" id="UP001057375"/>
    </source>
</evidence>
<evidence type="ECO:0000313" key="3">
    <source>
        <dbReference type="EMBL" id="GKT27436.1"/>
    </source>
</evidence>
<feature type="region of interest" description="Disordered" evidence="1">
    <location>
        <begin position="115"/>
        <end position="134"/>
    </location>
</feature>
<organism evidence="3 4">
    <name type="scientific">Aduncisulcus paluster</name>
    <dbReference type="NCBI Taxonomy" id="2918883"/>
    <lineage>
        <taxon>Eukaryota</taxon>
        <taxon>Metamonada</taxon>
        <taxon>Carpediemonas-like organisms</taxon>
        <taxon>Aduncisulcus</taxon>
    </lineage>
</organism>
<evidence type="ECO:0000256" key="1">
    <source>
        <dbReference type="SAM" id="MobiDB-lite"/>
    </source>
</evidence>
<evidence type="ECO:0000256" key="2">
    <source>
        <dbReference type="SAM" id="SignalP"/>
    </source>
</evidence>
<feature type="compositionally biased region" description="Basic and acidic residues" evidence="1">
    <location>
        <begin position="558"/>
        <end position="569"/>
    </location>
</feature>
<name>A0ABQ5K968_9EUKA</name>
<keyword evidence="4" id="KW-1185">Reference proteome</keyword>
<comment type="caution">
    <text evidence="3">The sequence shown here is derived from an EMBL/GenBank/DDBJ whole genome shotgun (WGS) entry which is preliminary data.</text>
</comment>
<dbReference type="EMBL" id="BQXS01012744">
    <property type="protein sequence ID" value="GKT27436.1"/>
    <property type="molecule type" value="Genomic_DNA"/>
</dbReference>
<protein>
    <submittedName>
        <fullName evidence="3">Uncharacterized protein</fullName>
    </submittedName>
</protein>
<proteinExistence type="predicted"/>
<feature type="signal peptide" evidence="2">
    <location>
        <begin position="1"/>
        <end position="19"/>
    </location>
</feature>
<feature type="compositionally biased region" description="Basic and acidic residues" evidence="1">
    <location>
        <begin position="115"/>
        <end position="132"/>
    </location>
</feature>
<feature type="region of interest" description="Disordered" evidence="1">
    <location>
        <begin position="549"/>
        <end position="576"/>
    </location>
</feature>
<accession>A0ABQ5K968</accession>
<sequence length="790" mass="87197">MILPFLSVEALSFLAIISTEFFSLNLSSHTGNSSILRGSSACLLYLCDELKWGHETSSETTESSKPSLMDSIEKLSSAFSSSSSPLKYCDKSAMPFFSECMTLFQKSDKYIHPHESLESESTDHSIDSRPSESAHMAHLKSLHTMYTELGVSNAIDTENDILLLIPKKKDESNPSMKSISPSKDTIVKDIHSAPQSDHGGLSLLLSRATPILDAYEQIQTSSHHVQLKSIEPPHSLRMALTYLQASVGGAVLHRLDTENQEDPAATPLKHRLALKAIPIIVAGGADLHVCGSKLLFTLLCLGNIEQRTGFDEEVVEACVSLVCGSVDLLGLLCCQIATQRHYHALADRLRALEVIKQSCTLLKAVPLDSSLYFRYSHGNSSPRGKQSSQIGIMDVSESSVGKSILPSSSLIDPKFMRIDRSIPESASVSGIGSSYASSVLYTRLHVKEIEKKSKKPMIGRVRWRSKALDGVKKDSHSRETTNEMLANISVKWINELLYSGAGSDPFSEEHALIDGDSERERGIWGRERAGDRVLGWALNAGKKIRRSAQDISTSSIHGSDDHQTIPHDEDLSETSEVSMPLSYEQQSHGGDGSHDYMMACENEDEEKKSPLTPPTFALPEPTLLLKLLSTCASICSSLDAAMIQQYDCALKLITYVTDIVLILNIRRRDDKGRFGKHFPAIESMCVDILGKMGVIFDKHRKKSEDESGGIVGVFVKEYGRDRAFKRIETWIRFLKDASSYSPDTTTQTFARVLVKLLHQDSSIVDSMTKHQAFAAPQCIEKDGIKLPFKK</sequence>
<keyword evidence="2" id="KW-0732">Signal</keyword>
<reference evidence="3" key="1">
    <citation type="submission" date="2022-03" db="EMBL/GenBank/DDBJ databases">
        <title>Draft genome sequence of Aduncisulcus paluster, a free-living microaerophilic Fornicata.</title>
        <authorList>
            <person name="Yuyama I."/>
            <person name="Kume K."/>
            <person name="Tamura T."/>
            <person name="Inagaki Y."/>
            <person name="Hashimoto T."/>
        </authorList>
    </citation>
    <scope>NUCLEOTIDE SEQUENCE</scope>
    <source>
        <strain evidence="3">NY0171</strain>
    </source>
</reference>
<feature type="chain" id="PRO_5046968606" evidence="2">
    <location>
        <begin position="20"/>
        <end position="790"/>
    </location>
</feature>
<dbReference type="Proteomes" id="UP001057375">
    <property type="component" value="Unassembled WGS sequence"/>
</dbReference>
<gene>
    <name evidence="3" type="ORF">ADUPG1_013833</name>
</gene>